<gene>
    <name evidence="1" type="ORF">B6N60_03349</name>
</gene>
<sequence>MKLPSLNDVIAFWIFACQIPIIRPNPSQLEYDCHNPS</sequence>
<protein>
    <submittedName>
        <fullName evidence="1">Uncharacterized protein</fullName>
    </submittedName>
</protein>
<evidence type="ECO:0000313" key="1">
    <source>
        <dbReference type="EMBL" id="QXE24642.1"/>
    </source>
</evidence>
<organism evidence="1 2">
    <name type="scientific">Richelia sinica FACHB-800</name>
    <dbReference type="NCBI Taxonomy" id="1357546"/>
    <lineage>
        <taxon>Bacteria</taxon>
        <taxon>Bacillati</taxon>
        <taxon>Cyanobacteriota</taxon>
        <taxon>Cyanophyceae</taxon>
        <taxon>Nostocales</taxon>
        <taxon>Nostocaceae</taxon>
        <taxon>Richelia</taxon>
    </lineage>
</organism>
<evidence type="ECO:0000313" key="2">
    <source>
        <dbReference type="Proteomes" id="UP000683511"/>
    </source>
</evidence>
<accession>A0A975Y5W2</accession>
<name>A0A975Y5W2_9NOST</name>
<dbReference type="Proteomes" id="UP000683511">
    <property type="component" value="Chromosome"/>
</dbReference>
<dbReference type="AlphaFoldDB" id="A0A975Y5W2"/>
<dbReference type="EMBL" id="CP021056">
    <property type="protein sequence ID" value="QXE24642.1"/>
    <property type="molecule type" value="Genomic_DNA"/>
</dbReference>
<dbReference type="KEGG" id="rsin:B6N60_03349"/>
<proteinExistence type="predicted"/>
<keyword evidence="2" id="KW-1185">Reference proteome</keyword>
<reference evidence="1" key="1">
    <citation type="submission" date="2017-04" db="EMBL/GenBank/DDBJ databases">
        <title>Genome deletions in a multicellular cyanobacterial endosymbiont for morphological adaptation in marine diatoms.</title>
        <authorList>
            <person name="Wang Y."/>
            <person name="Gao H."/>
            <person name="Li R."/>
            <person name="Xu X."/>
        </authorList>
    </citation>
    <scope>NUCLEOTIDE SEQUENCE</scope>
    <source>
        <strain evidence="1">FACHB 800</strain>
    </source>
</reference>